<dbReference type="RefSeq" id="WP_169393661.1">
    <property type="nucleotide sequence ID" value="NZ_BAAAJH010000016.1"/>
</dbReference>
<dbReference type="Pfam" id="PF14534">
    <property type="entry name" value="DUF4440"/>
    <property type="match status" value="1"/>
</dbReference>
<dbReference type="SUPFAM" id="SSF54427">
    <property type="entry name" value="NTF2-like"/>
    <property type="match status" value="1"/>
</dbReference>
<gene>
    <name evidence="2" type="ORF">HF577_00365</name>
</gene>
<dbReference type="InterPro" id="IPR032710">
    <property type="entry name" value="NTF2-like_dom_sf"/>
</dbReference>
<dbReference type="Gene3D" id="3.10.450.50">
    <property type="match status" value="1"/>
</dbReference>
<dbReference type="Proteomes" id="UP001296706">
    <property type="component" value="Unassembled WGS sequence"/>
</dbReference>
<dbReference type="InterPro" id="IPR027843">
    <property type="entry name" value="DUF4440"/>
</dbReference>
<evidence type="ECO:0000259" key="1">
    <source>
        <dbReference type="Pfam" id="PF14534"/>
    </source>
</evidence>
<reference evidence="2 3" key="1">
    <citation type="submission" date="2020-04" db="EMBL/GenBank/DDBJ databases">
        <authorList>
            <person name="Klaysubun C."/>
            <person name="Duangmal K."/>
            <person name="Lipun K."/>
        </authorList>
    </citation>
    <scope>NUCLEOTIDE SEQUENCE [LARGE SCALE GENOMIC DNA]</scope>
    <source>
        <strain evidence="2 3">JCM 11839</strain>
    </source>
</reference>
<accession>A0ABX1R7Z8</accession>
<protein>
    <submittedName>
        <fullName evidence="2">SgcJ/EcaC family oxidoreductase</fullName>
    </submittedName>
</protein>
<sequence length="143" mass="15674">MTAPRIEDNSLDHTADVEAIRQVIADVEKGFNDNDADLLVEHFAENGSAVSVNGRQLDGRDMMLEVSRAALAGPLRDERARYRLADVVFVRPDVAVAHKHAWATDAAGEPVDVGHAMSALYVLTKEGERWWVVARQNTLVPGS</sequence>
<dbReference type="NCBIfam" id="TIGR02246">
    <property type="entry name" value="SgcJ/EcaC family oxidoreductase"/>
    <property type="match status" value="1"/>
</dbReference>
<evidence type="ECO:0000313" key="3">
    <source>
        <dbReference type="Proteomes" id="UP001296706"/>
    </source>
</evidence>
<dbReference type="EMBL" id="JAAXKY010000001">
    <property type="protein sequence ID" value="NMH75589.1"/>
    <property type="molecule type" value="Genomic_DNA"/>
</dbReference>
<comment type="caution">
    <text evidence="2">The sequence shown here is derived from an EMBL/GenBank/DDBJ whole genome shotgun (WGS) entry which is preliminary data.</text>
</comment>
<feature type="domain" description="DUF4440" evidence="1">
    <location>
        <begin position="20"/>
        <end position="132"/>
    </location>
</feature>
<organism evidence="2 3">
    <name type="scientific">Pseudonocardia xinjiangensis</name>
    <dbReference type="NCBI Taxonomy" id="75289"/>
    <lineage>
        <taxon>Bacteria</taxon>
        <taxon>Bacillati</taxon>
        <taxon>Actinomycetota</taxon>
        <taxon>Actinomycetes</taxon>
        <taxon>Pseudonocardiales</taxon>
        <taxon>Pseudonocardiaceae</taxon>
        <taxon>Pseudonocardia</taxon>
    </lineage>
</organism>
<evidence type="ECO:0000313" key="2">
    <source>
        <dbReference type="EMBL" id="NMH75589.1"/>
    </source>
</evidence>
<keyword evidence="3" id="KW-1185">Reference proteome</keyword>
<name>A0ABX1R7Z8_9PSEU</name>
<proteinExistence type="predicted"/>
<dbReference type="InterPro" id="IPR011944">
    <property type="entry name" value="Steroid_delta5-4_isomerase"/>
</dbReference>